<dbReference type="PANTHER" id="PTHR37809">
    <property type="entry name" value="RIBOSOMAL PROTEIN S12 METHYLTHIOTRANSFERASE ACCESSORY FACTOR YCAO"/>
    <property type="match status" value="1"/>
</dbReference>
<evidence type="ECO:0000259" key="1">
    <source>
        <dbReference type="PROSITE" id="PS51664"/>
    </source>
</evidence>
<accession>A0ABU5DZI8</accession>
<proteinExistence type="predicted"/>
<reference evidence="2 3" key="1">
    <citation type="journal article" date="2013" name="Antonie Van Leeuwenhoek">
        <title>Dongia rigui sp. nov., isolated from freshwater of a large wetland in Korea.</title>
        <authorList>
            <person name="Baik K.S."/>
            <person name="Hwang Y.M."/>
            <person name="Choi J.S."/>
            <person name="Kwon J."/>
            <person name="Seong C.N."/>
        </authorList>
    </citation>
    <scope>NUCLEOTIDE SEQUENCE [LARGE SCALE GENOMIC DNA]</scope>
    <source>
        <strain evidence="2 3">04SU4-P</strain>
    </source>
</reference>
<gene>
    <name evidence="2" type="ORF">SMD31_12195</name>
</gene>
<comment type="caution">
    <text evidence="2">The sequence shown here is derived from an EMBL/GenBank/DDBJ whole genome shotgun (WGS) entry which is preliminary data.</text>
</comment>
<dbReference type="PROSITE" id="PS51664">
    <property type="entry name" value="YCAO"/>
    <property type="match status" value="1"/>
</dbReference>
<feature type="domain" description="YcaO" evidence="1">
    <location>
        <begin position="54"/>
        <end position="396"/>
    </location>
</feature>
<dbReference type="Pfam" id="PF02624">
    <property type="entry name" value="YcaO"/>
    <property type="match status" value="1"/>
</dbReference>
<dbReference type="RefSeq" id="WP_320501168.1">
    <property type="nucleotide sequence ID" value="NZ_JAXCLX010000002.1"/>
</dbReference>
<organism evidence="2 3">
    <name type="scientific">Dongia rigui</name>
    <dbReference type="NCBI Taxonomy" id="940149"/>
    <lineage>
        <taxon>Bacteria</taxon>
        <taxon>Pseudomonadati</taxon>
        <taxon>Pseudomonadota</taxon>
        <taxon>Alphaproteobacteria</taxon>
        <taxon>Rhodospirillales</taxon>
        <taxon>Dongiaceae</taxon>
        <taxon>Dongia</taxon>
    </lineage>
</organism>
<evidence type="ECO:0000313" key="3">
    <source>
        <dbReference type="Proteomes" id="UP001271769"/>
    </source>
</evidence>
<dbReference type="EMBL" id="JAXCLX010000002">
    <property type="protein sequence ID" value="MDY0872694.1"/>
    <property type="molecule type" value="Genomic_DNA"/>
</dbReference>
<dbReference type="PANTHER" id="PTHR37809:SF1">
    <property type="entry name" value="RIBOSOMAL PROTEIN S12 METHYLTHIOTRANSFERASE ACCESSORY FACTOR YCAO"/>
    <property type="match status" value="1"/>
</dbReference>
<keyword evidence="3" id="KW-1185">Reference proteome</keyword>
<dbReference type="Gene3D" id="3.30.160.660">
    <property type="match status" value="1"/>
</dbReference>
<protein>
    <submittedName>
        <fullName evidence="2">YcaO-like family protein</fullName>
    </submittedName>
</protein>
<evidence type="ECO:0000313" key="2">
    <source>
        <dbReference type="EMBL" id="MDY0872694.1"/>
    </source>
</evidence>
<dbReference type="Proteomes" id="UP001271769">
    <property type="component" value="Unassembled WGS sequence"/>
</dbReference>
<name>A0ABU5DZI8_9PROT</name>
<sequence>MFTEAFFESGEADPRDLRQLGITRVGDITDLDCIGIPVWFACRPNSRALSVSQGKGKTPALARISAVMEAAEGAIAERPEDVVACFATPDEMAAAARPTVPFARMMRCQPGRIQPTRRYAWVRGFTWRERSEIFAPYELVGLDMRADTPWDHTAFKMSSIGLAGSNSLDRAVIHGLLEVLEHDATASLDLFGLGAGIARPVKPAVGAHPTLDRLVEQVRSAGFEPRFFSLPTRVPVPVVGCFFERLVASADGAGATLTAGFACRPDAHDAAIAALLECVQSRATDIAGSRDDISELGYSGSKAQLPRETTTPLSGFQHVDGHLPQSEMADAGAQLEHFLACLAHAGIDDFYFFPLARPELGIEVVRILAPDLGTGNDSGVAQGSANLIDALLKGLA</sequence>
<dbReference type="NCBIfam" id="TIGR00702">
    <property type="entry name" value="YcaO-type kinase domain"/>
    <property type="match status" value="1"/>
</dbReference>
<dbReference type="InterPro" id="IPR003776">
    <property type="entry name" value="YcaO-like_dom"/>
</dbReference>